<dbReference type="RefSeq" id="WP_079539609.1">
    <property type="nucleotide sequence ID" value="NZ_FKLO01000026.1"/>
</dbReference>
<dbReference type="InterPro" id="IPR010144">
    <property type="entry name" value="CRISPR-assoc_prot_Csd1-typ"/>
</dbReference>
<gene>
    <name evidence="1" type="ORF">CHUV0807_0609</name>
</gene>
<dbReference type="Pfam" id="PF09709">
    <property type="entry name" value="Cas_Csd1"/>
    <property type="match status" value="1"/>
</dbReference>
<dbReference type="EMBL" id="FKLO01000026">
    <property type="protein sequence ID" value="SAY70652.1"/>
    <property type="molecule type" value="Genomic_DNA"/>
</dbReference>
<reference evidence="2" key="1">
    <citation type="submission" date="2016-04" db="EMBL/GenBank/DDBJ databases">
        <authorList>
            <person name="Tagini F."/>
        </authorList>
    </citation>
    <scope>NUCLEOTIDE SEQUENCE [LARGE SCALE GENOMIC DNA]</scope>
    <source>
        <strain evidence="2">CHUV0807</strain>
    </source>
</reference>
<accession>A0A1C3HNV9</accession>
<evidence type="ECO:0000313" key="2">
    <source>
        <dbReference type="Proteomes" id="UP000190837"/>
    </source>
</evidence>
<dbReference type="Proteomes" id="UP000190837">
    <property type="component" value="Unassembled WGS sequence"/>
</dbReference>
<dbReference type="AlphaFoldDB" id="A0A1C3HNV9"/>
<dbReference type="NCBIfam" id="TIGR01863">
    <property type="entry name" value="cas_Csd1"/>
    <property type="match status" value="1"/>
</dbReference>
<organism evidence="1 2">
    <name type="scientific">Cardiobacterium hominis</name>
    <dbReference type="NCBI Taxonomy" id="2718"/>
    <lineage>
        <taxon>Bacteria</taxon>
        <taxon>Pseudomonadati</taxon>
        <taxon>Pseudomonadota</taxon>
        <taxon>Gammaproteobacteria</taxon>
        <taxon>Cardiobacteriales</taxon>
        <taxon>Cardiobacteriaceae</taxon>
        <taxon>Cardiobacterium</taxon>
    </lineage>
</organism>
<sequence length="593" mass="66446">MILQSLDRYYDRLHAEKDSSGKPKVPAYGFSEEKIGWIIILSREGDWIDLKPHLTTDKKPQPKLMDVPRAEKRTSGIKSNFLWDKTAYTLGVSANPDKAAAKTQPFLLLEDTFSAFRERHLELLQKEQDDGLQALYKFLVKWQPSRFQDTPVADKINMLDSNIVFQLDGVRGYIHESVRARALWAALLQNDDAETGLCLISGKTSPIARLHPAIKGILGGQSSGGAIVSFNKESFASLGKEQGANAPISERAAFTYTTVLNYLLRRENRHCLTIGDASTVFWAEAPDDSSAEAEEAFFFDMMTVTDGEENQKVFDILQQIAKGRPLKEIAPNLHADTRFYILGLAPNASRISIRFWLNTTFGQLAQNLSDHWQDLAIDPCPWQTPPSIWRLLIQTAPLGKTENISPVLAGEMTRAVINGTLYPMSLLSQLLARIRTDGDANGLRIAMIKAILARKFRKGLIKEGVPMSLDKESTNRAYLLGRMFAVLERIQYQALGDINASIADRYYGSASAVPFSVFPRLLVGARHHLSRLRKDKPGLAVNLDKDLGEIIAALPEHYPRHFSIDEQGRFSIGYYQQKQSYFSPKEAVTTTEE</sequence>
<proteinExistence type="predicted"/>
<dbReference type="CDD" id="cd09757">
    <property type="entry name" value="Cas8c_I-C"/>
    <property type="match status" value="1"/>
</dbReference>
<evidence type="ECO:0000313" key="1">
    <source>
        <dbReference type="EMBL" id="SAY70652.1"/>
    </source>
</evidence>
<name>A0A1C3HNV9_9GAMM</name>
<protein>
    <submittedName>
        <fullName evidence="1">CRISPR-associated protein, Csd1 family</fullName>
    </submittedName>
</protein>